<sequence length="42" mass="4842">MTNINDKHLIIDYTVSKFINNKNAAISQHGCHYKIDEVKSHT</sequence>
<keyword evidence="2" id="KW-1185">Reference proteome</keyword>
<evidence type="ECO:0000313" key="2">
    <source>
        <dbReference type="Proteomes" id="UP000053586"/>
    </source>
</evidence>
<gene>
    <name evidence="1" type="ORF">GPUN_2756</name>
</gene>
<name>H5TEU3_9ALTE</name>
<evidence type="ECO:0000313" key="1">
    <source>
        <dbReference type="EMBL" id="GAB56870.1"/>
    </source>
</evidence>
<dbReference type="EMBL" id="BAET01000033">
    <property type="protein sequence ID" value="GAB56870.1"/>
    <property type="molecule type" value="Genomic_DNA"/>
</dbReference>
<protein>
    <submittedName>
        <fullName evidence="1">Uncharacterized protein</fullName>
    </submittedName>
</protein>
<accession>H5TEU3</accession>
<proteinExistence type="predicted"/>
<organism evidence="1 2">
    <name type="scientific">Glaciecola punicea ACAM 611</name>
    <dbReference type="NCBI Taxonomy" id="1121923"/>
    <lineage>
        <taxon>Bacteria</taxon>
        <taxon>Pseudomonadati</taxon>
        <taxon>Pseudomonadota</taxon>
        <taxon>Gammaproteobacteria</taxon>
        <taxon>Alteromonadales</taxon>
        <taxon>Alteromonadaceae</taxon>
        <taxon>Glaciecola</taxon>
    </lineage>
</organism>
<reference evidence="1 2" key="1">
    <citation type="journal article" date="2012" name="J. Bacteriol.">
        <title>Genome sequence of proteorhodopsin-containing sea ice bacterium Glaciecola punicea ACAM 611T.</title>
        <authorList>
            <person name="Qin Q.-L."/>
            <person name="Xie B.-B."/>
            <person name="Shu Y.-L."/>
            <person name="Rong J.-C."/>
            <person name="Zhao D.-L."/>
            <person name="Zhang X.-Y."/>
            <person name="Chen X.-L."/>
            <person name="Zhou B.-C."/>
            <person name="Zhanga Y.-Z."/>
        </authorList>
    </citation>
    <scope>NUCLEOTIDE SEQUENCE [LARGE SCALE GENOMIC DNA]</scope>
    <source>
        <strain evidence="1 2">ACAM 611</strain>
    </source>
</reference>
<dbReference type="Proteomes" id="UP000053586">
    <property type="component" value="Unassembled WGS sequence"/>
</dbReference>
<comment type="caution">
    <text evidence="1">The sequence shown here is derived from an EMBL/GenBank/DDBJ whole genome shotgun (WGS) entry which is preliminary data.</text>
</comment>
<dbReference type="AlphaFoldDB" id="H5TEU3"/>
<reference evidence="1 2" key="2">
    <citation type="journal article" date="2017" name="Antonie Van Leeuwenhoek">
        <title>Rhizobium rhizosphaerae sp. nov., a novel species isolated from rice rhizosphere.</title>
        <authorList>
            <person name="Zhao J.J."/>
            <person name="Zhang J."/>
            <person name="Zhang R.J."/>
            <person name="Zhang C.W."/>
            <person name="Yin H.Q."/>
            <person name="Zhang X.X."/>
        </authorList>
    </citation>
    <scope>NUCLEOTIDE SEQUENCE [LARGE SCALE GENOMIC DNA]</scope>
    <source>
        <strain evidence="1 2">ACAM 611</strain>
    </source>
</reference>